<protein>
    <recommendedName>
        <fullName evidence="4">DUF4430 domain-containing protein</fullName>
    </recommendedName>
</protein>
<dbReference type="AlphaFoldDB" id="A0A369L689"/>
<proteinExistence type="predicted"/>
<dbReference type="STRING" id="1034345.GCA_000236865_01949"/>
<evidence type="ECO:0008006" key="4">
    <source>
        <dbReference type="Google" id="ProtNLM"/>
    </source>
</evidence>
<feature type="chain" id="PRO_5016900820" description="DUF4430 domain-containing protein" evidence="1">
    <location>
        <begin position="30"/>
        <end position="173"/>
    </location>
</feature>
<evidence type="ECO:0000313" key="2">
    <source>
        <dbReference type="EMBL" id="RDB54337.1"/>
    </source>
</evidence>
<dbReference type="EMBL" id="PPTP01000011">
    <property type="protein sequence ID" value="RDB54337.1"/>
    <property type="molecule type" value="Genomic_DNA"/>
</dbReference>
<keyword evidence="1" id="KW-0732">Signal</keyword>
<feature type="signal peptide" evidence="1">
    <location>
        <begin position="1"/>
        <end position="29"/>
    </location>
</feature>
<sequence length="173" mass="17794">MPATLAQKAIALLMALVLCMGLTPHAAWAEEAGETGGSSAPQAVEQPTVTLTIVNGFGYSGPNVLVSKAYSFTEGQTLADLFAAAKAAGDIKDYEFSNPYGYGEYLASVMMPDDTVVSDPTGAASYWANFKNGSYASGAACQAGDKLAAGDAFQFAFTDLVVNRGPLPTSGLS</sequence>
<dbReference type="Proteomes" id="UP000253792">
    <property type="component" value="Unassembled WGS sequence"/>
</dbReference>
<accession>A0A369L689</accession>
<evidence type="ECO:0000313" key="3">
    <source>
        <dbReference type="Proteomes" id="UP000253792"/>
    </source>
</evidence>
<keyword evidence="3" id="KW-1185">Reference proteome</keyword>
<reference evidence="2 3" key="1">
    <citation type="journal article" date="2018" name="Elife">
        <title>Discovery and characterization of a prevalent human gut bacterial enzyme sufficient for the inactivation of a family of plant toxins.</title>
        <authorList>
            <person name="Koppel N."/>
            <person name="Bisanz J.E."/>
            <person name="Pandelia M.E."/>
            <person name="Turnbaugh P.J."/>
            <person name="Balskus E.P."/>
        </authorList>
    </citation>
    <scope>NUCLEOTIDE SEQUENCE [LARGE SCALE GENOMIC DNA]</scope>
    <source>
        <strain evidence="3">anaerobia AP69FAA</strain>
    </source>
</reference>
<organism evidence="2 3">
    <name type="scientific">Senegalimassilia anaerobia</name>
    <dbReference type="NCBI Taxonomy" id="1473216"/>
    <lineage>
        <taxon>Bacteria</taxon>
        <taxon>Bacillati</taxon>
        <taxon>Actinomycetota</taxon>
        <taxon>Coriobacteriia</taxon>
        <taxon>Coriobacteriales</taxon>
        <taxon>Coriobacteriaceae</taxon>
        <taxon>Senegalimassilia</taxon>
    </lineage>
</organism>
<evidence type="ECO:0000256" key="1">
    <source>
        <dbReference type="SAM" id="SignalP"/>
    </source>
</evidence>
<name>A0A369L689_9ACTN</name>
<comment type="caution">
    <text evidence="2">The sequence shown here is derived from an EMBL/GenBank/DDBJ whole genome shotgun (WGS) entry which is preliminary data.</text>
</comment>
<gene>
    <name evidence="2" type="ORF">C1880_09375</name>
</gene>